<feature type="coiled-coil region" evidence="1">
    <location>
        <begin position="81"/>
        <end position="111"/>
    </location>
</feature>
<dbReference type="RefSeq" id="XP_019019135.1">
    <property type="nucleotide sequence ID" value="XM_019164077.1"/>
</dbReference>
<protein>
    <recommendedName>
        <fullName evidence="5">VPS4-associated protein 1</fullName>
    </recommendedName>
</protein>
<feature type="region of interest" description="Disordered" evidence="2">
    <location>
        <begin position="126"/>
        <end position="162"/>
    </location>
</feature>
<keyword evidence="1" id="KW-0175">Coiled coil</keyword>
<dbReference type="AlphaFoldDB" id="A0A1E3NPQ7"/>
<name>A0A1E3NPQ7_9ASCO</name>
<dbReference type="Proteomes" id="UP000094455">
    <property type="component" value="Unassembled WGS sequence"/>
</dbReference>
<dbReference type="PANTHER" id="PTHR28218:SF1">
    <property type="entry name" value="VPS4-ASSOCIATED PROTEIN 1"/>
    <property type="match status" value="1"/>
</dbReference>
<dbReference type="EMBL" id="KV454002">
    <property type="protein sequence ID" value="ODQ48022.1"/>
    <property type="molecule type" value="Genomic_DNA"/>
</dbReference>
<dbReference type="PANTHER" id="PTHR28218">
    <property type="entry name" value="VPS4-ASSOCIATED PROTEIN 1"/>
    <property type="match status" value="1"/>
</dbReference>
<sequence length="223" mass="25372">MSSSSEIAKGQKPPFANLYEVKHVAENACKACILCFKPTNTVLITGDKKDWFYVCDVHLKDKNFAKLVYCNGLGKDTEAEWRKLCGTVESLQRELRKLEKKERDKLAKEKSWLTVIPSWGAKKDESLKDEGKVKDKENGEENGSTPESEKASRSKEVVASELHDGEQKLAAFERENIKYHLEQVFYRGRLLQDFKRKKQAEIEQKLAAGTLFPTLDGLSSLKN</sequence>
<keyword evidence="4" id="KW-1185">Reference proteome</keyword>
<gene>
    <name evidence="3" type="ORF">PICMEDRAFT_72020</name>
</gene>
<feature type="compositionally biased region" description="Basic and acidic residues" evidence="2">
    <location>
        <begin position="126"/>
        <end position="139"/>
    </location>
</feature>
<dbReference type="OrthoDB" id="2158714at2759"/>
<evidence type="ECO:0000256" key="1">
    <source>
        <dbReference type="SAM" id="Coils"/>
    </source>
</evidence>
<organism evidence="3 4">
    <name type="scientific">Pichia membranifaciens NRRL Y-2026</name>
    <dbReference type="NCBI Taxonomy" id="763406"/>
    <lineage>
        <taxon>Eukaryota</taxon>
        <taxon>Fungi</taxon>
        <taxon>Dikarya</taxon>
        <taxon>Ascomycota</taxon>
        <taxon>Saccharomycotina</taxon>
        <taxon>Pichiomycetes</taxon>
        <taxon>Pichiales</taxon>
        <taxon>Pichiaceae</taxon>
        <taxon>Pichia</taxon>
    </lineage>
</organism>
<reference evidence="3 4" key="1">
    <citation type="journal article" date="2016" name="Proc. Natl. Acad. Sci. U.S.A.">
        <title>Comparative genomics of biotechnologically important yeasts.</title>
        <authorList>
            <person name="Riley R."/>
            <person name="Haridas S."/>
            <person name="Wolfe K.H."/>
            <person name="Lopes M.R."/>
            <person name="Hittinger C.T."/>
            <person name="Goeker M."/>
            <person name="Salamov A.A."/>
            <person name="Wisecaver J.H."/>
            <person name="Long T.M."/>
            <person name="Calvey C.H."/>
            <person name="Aerts A.L."/>
            <person name="Barry K.W."/>
            <person name="Choi C."/>
            <person name="Clum A."/>
            <person name="Coughlan A.Y."/>
            <person name="Deshpande S."/>
            <person name="Douglass A.P."/>
            <person name="Hanson S.J."/>
            <person name="Klenk H.-P."/>
            <person name="LaButti K.M."/>
            <person name="Lapidus A."/>
            <person name="Lindquist E.A."/>
            <person name="Lipzen A.M."/>
            <person name="Meier-Kolthoff J.P."/>
            <person name="Ohm R.A."/>
            <person name="Otillar R.P."/>
            <person name="Pangilinan J.L."/>
            <person name="Peng Y."/>
            <person name="Rokas A."/>
            <person name="Rosa C.A."/>
            <person name="Scheuner C."/>
            <person name="Sibirny A.A."/>
            <person name="Slot J.C."/>
            <person name="Stielow J.B."/>
            <person name="Sun H."/>
            <person name="Kurtzman C.P."/>
            <person name="Blackwell M."/>
            <person name="Grigoriev I.V."/>
            <person name="Jeffries T.W."/>
        </authorList>
    </citation>
    <scope>NUCLEOTIDE SEQUENCE [LARGE SCALE GENOMIC DNA]</scope>
    <source>
        <strain evidence="3 4">NRRL Y-2026</strain>
    </source>
</reference>
<accession>A0A1E3NPQ7</accession>
<dbReference type="GO" id="GO:0007034">
    <property type="term" value="P:vacuolar transport"/>
    <property type="evidence" value="ECO:0007669"/>
    <property type="project" value="TreeGrafter"/>
</dbReference>
<evidence type="ECO:0008006" key="5">
    <source>
        <dbReference type="Google" id="ProtNLM"/>
    </source>
</evidence>
<dbReference type="Pfam" id="PF08432">
    <property type="entry name" value="Vfa1"/>
    <property type="match status" value="1"/>
</dbReference>
<dbReference type="GO" id="GO:0005768">
    <property type="term" value="C:endosome"/>
    <property type="evidence" value="ECO:0007669"/>
    <property type="project" value="TreeGrafter"/>
</dbReference>
<evidence type="ECO:0000256" key="2">
    <source>
        <dbReference type="SAM" id="MobiDB-lite"/>
    </source>
</evidence>
<feature type="compositionally biased region" description="Basic and acidic residues" evidence="2">
    <location>
        <begin position="147"/>
        <end position="162"/>
    </location>
</feature>
<evidence type="ECO:0000313" key="4">
    <source>
        <dbReference type="Proteomes" id="UP000094455"/>
    </source>
</evidence>
<evidence type="ECO:0000313" key="3">
    <source>
        <dbReference type="EMBL" id="ODQ48022.1"/>
    </source>
</evidence>
<dbReference type="GeneID" id="30180764"/>
<dbReference type="InterPro" id="IPR013640">
    <property type="entry name" value="Vfa1"/>
</dbReference>
<proteinExistence type="predicted"/>